<evidence type="ECO:0000313" key="2">
    <source>
        <dbReference type="Ensembl" id="ENSHHUP00000065629.1"/>
    </source>
</evidence>
<evidence type="ECO:0000256" key="1">
    <source>
        <dbReference type="SAM" id="MobiDB-lite"/>
    </source>
</evidence>
<name>A0A4W5PZK0_9TELE</name>
<dbReference type="Ensembl" id="ENSHHUT00000067853.1">
    <property type="protein sequence ID" value="ENSHHUP00000065629.1"/>
    <property type="gene ID" value="ENSHHUG00000038757.1"/>
</dbReference>
<feature type="region of interest" description="Disordered" evidence="1">
    <location>
        <begin position="102"/>
        <end position="206"/>
    </location>
</feature>
<evidence type="ECO:0000313" key="3">
    <source>
        <dbReference type="Proteomes" id="UP000314982"/>
    </source>
</evidence>
<reference evidence="2" key="3">
    <citation type="submission" date="2025-09" db="UniProtKB">
        <authorList>
            <consortium name="Ensembl"/>
        </authorList>
    </citation>
    <scope>IDENTIFICATION</scope>
</reference>
<dbReference type="STRING" id="62062.ENSHHUP00000065629"/>
<protein>
    <submittedName>
        <fullName evidence="2">Uncharacterized protein</fullName>
    </submittedName>
</protein>
<organism evidence="2 3">
    <name type="scientific">Hucho hucho</name>
    <name type="common">huchen</name>
    <dbReference type="NCBI Taxonomy" id="62062"/>
    <lineage>
        <taxon>Eukaryota</taxon>
        <taxon>Metazoa</taxon>
        <taxon>Chordata</taxon>
        <taxon>Craniata</taxon>
        <taxon>Vertebrata</taxon>
        <taxon>Euteleostomi</taxon>
        <taxon>Actinopterygii</taxon>
        <taxon>Neopterygii</taxon>
        <taxon>Teleostei</taxon>
        <taxon>Protacanthopterygii</taxon>
        <taxon>Salmoniformes</taxon>
        <taxon>Salmonidae</taxon>
        <taxon>Salmoninae</taxon>
        <taxon>Hucho</taxon>
    </lineage>
</organism>
<sequence>SSCFPTSLRRDRLSLWWRSCVSASGQQRLSVSGVTWPCLCLCCLCERGLKRLQECWECYSDKLTETGVYQPLLSITAKLHRGAKPQLKVQVEEFEKRLTAVHTRGLENVESPEMEKNRPEGAGPSQNTTHTPLPNKGLGGRPKRGQAKPSVSSRHDDSFVTPKPTRKSSKKAVITFSSDEEEEEESETPKVTTPIARTSRRARLRH</sequence>
<dbReference type="AlphaFoldDB" id="A0A4W5PZK0"/>
<dbReference type="Proteomes" id="UP000314982">
    <property type="component" value="Unassembled WGS sequence"/>
</dbReference>
<accession>A0A4W5PZK0</accession>
<proteinExistence type="predicted"/>
<reference evidence="2" key="2">
    <citation type="submission" date="2025-08" db="UniProtKB">
        <authorList>
            <consortium name="Ensembl"/>
        </authorList>
    </citation>
    <scope>IDENTIFICATION</scope>
</reference>
<keyword evidence="3" id="KW-1185">Reference proteome</keyword>
<reference evidence="3" key="1">
    <citation type="submission" date="2018-06" db="EMBL/GenBank/DDBJ databases">
        <title>Genome assembly of Danube salmon.</title>
        <authorList>
            <person name="Macqueen D.J."/>
            <person name="Gundappa M.K."/>
        </authorList>
    </citation>
    <scope>NUCLEOTIDE SEQUENCE [LARGE SCALE GENOMIC DNA]</scope>
</reference>